<evidence type="ECO:0000313" key="5">
    <source>
        <dbReference type="Proteomes" id="UP001172791"/>
    </source>
</evidence>
<dbReference type="EMBL" id="QAID01000035">
    <property type="protein sequence ID" value="MDN4578179.1"/>
    <property type="molecule type" value="Genomic_DNA"/>
</dbReference>
<organism evidence="2 5">
    <name type="scientific">Pandoraea cepalis</name>
    <dbReference type="NCBI Taxonomy" id="2508294"/>
    <lineage>
        <taxon>Bacteria</taxon>
        <taxon>Pseudomonadati</taxon>
        <taxon>Pseudomonadota</taxon>
        <taxon>Betaproteobacteria</taxon>
        <taxon>Burkholderiales</taxon>
        <taxon>Burkholderiaceae</taxon>
        <taxon>Pandoraea</taxon>
    </lineage>
</organism>
<feature type="chain" id="PRO_5044015241" evidence="1">
    <location>
        <begin position="22"/>
        <end position="112"/>
    </location>
</feature>
<name>A0AAW7MLH7_9BURK</name>
<sequence>MRIAKTLTIIAVLFACSAAHAEPLSIDQAMAARRALDAVQAAGVHVNASPEVRNWLLDLVSTARTSLETAQRASVRQRLMDVAIRARVAGMFLNAPALVPAAATLDTLVQAL</sequence>
<evidence type="ECO:0000256" key="1">
    <source>
        <dbReference type="SAM" id="SignalP"/>
    </source>
</evidence>
<reference evidence="2" key="1">
    <citation type="submission" date="2018-04" db="EMBL/GenBank/DDBJ databases">
        <authorList>
            <person name="Jy Z."/>
        </authorList>
    </citation>
    <scope>NUCLEOTIDE SEQUENCE</scope>
    <source>
        <strain evidence="3">AS13</strain>
        <strain evidence="2">LA18</strain>
    </source>
</reference>
<dbReference type="PROSITE" id="PS51257">
    <property type="entry name" value="PROKAR_LIPOPROTEIN"/>
    <property type="match status" value="1"/>
</dbReference>
<dbReference type="EMBL" id="QAIC01000037">
    <property type="protein sequence ID" value="MDN4573637.1"/>
    <property type="molecule type" value="Genomic_DNA"/>
</dbReference>
<evidence type="ECO:0000313" key="3">
    <source>
        <dbReference type="EMBL" id="MDN4578179.1"/>
    </source>
</evidence>
<dbReference type="Proteomes" id="UP001172788">
    <property type="component" value="Unassembled WGS sequence"/>
</dbReference>
<keyword evidence="4" id="KW-1185">Reference proteome</keyword>
<dbReference type="RefSeq" id="WP_301234500.1">
    <property type="nucleotide sequence ID" value="NZ_QAIC01000037.1"/>
</dbReference>
<evidence type="ECO:0000313" key="2">
    <source>
        <dbReference type="EMBL" id="MDN4573637.1"/>
    </source>
</evidence>
<proteinExistence type="predicted"/>
<comment type="caution">
    <text evidence="2">The sequence shown here is derived from an EMBL/GenBank/DDBJ whole genome shotgun (WGS) entry which is preliminary data.</text>
</comment>
<protein>
    <submittedName>
        <fullName evidence="2">Uncharacterized protein</fullName>
    </submittedName>
</protein>
<evidence type="ECO:0000313" key="4">
    <source>
        <dbReference type="Proteomes" id="UP001172788"/>
    </source>
</evidence>
<dbReference type="AlphaFoldDB" id="A0AAW7MLH7"/>
<gene>
    <name evidence="2" type="ORF">DBA34_10245</name>
    <name evidence="3" type="ORF">DBB29_08625</name>
</gene>
<feature type="signal peptide" evidence="1">
    <location>
        <begin position="1"/>
        <end position="21"/>
    </location>
</feature>
<accession>A0AAW7MLH7</accession>
<keyword evidence="1" id="KW-0732">Signal</keyword>
<dbReference type="Proteomes" id="UP001172791">
    <property type="component" value="Unassembled WGS sequence"/>
</dbReference>